<dbReference type="STRING" id="337451.A0A443NQT0"/>
<name>A0A443NQT0_9MAGN</name>
<dbReference type="InterPro" id="IPR032675">
    <property type="entry name" value="LRR_dom_sf"/>
</dbReference>
<keyword evidence="2" id="KW-1185">Reference proteome</keyword>
<evidence type="ECO:0000313" key="1">
    <source>
        <dbReference type="EMBL" id="RWR80871.1"/>
    </source>
</evidence>
<gene>
    <name evidence="1" type="ORF">CKAN_00953000</name>
</gene>
<comment type="caution">
    <text evidence="1">The sequence shown here is derived from an EMBL/GenBank/DDBJ whole genome shotgun (WGS) entry which is preliminary data.</text>
</comment>
<protein>
    <submittedName>
        <fullName evidence="1">Uncharacterized protein</fullName>
    </submittedName>
</protein>
<evidence type="ECO:0000313" key="2">
    <source>
        <dbReference type="Proteomes" id="UP000283530"/>
    </source>
</evidence>
<dbReference type="AlphaFoldDB" id="A0A443NQT0"/>
<accession>A0A443NQT0</accession>
<dbReference type="OrthoDB" id="1927576at2759"/>
<dbReference type="EMBL" id="QPKB01000003">
    <property type="protein sequence ID" value="RWR80871.1"/>
    <property type="molecule type" value="Genomic_DNA"/>
</dbReference>
<dbReference type="Gene3D" id="3.80.10.10">
    <property type="entry name" value="Ribonuclease Inhibitor"/>
    <property type="match status" value="1"/>
</dbReference>
<reference evidence="1 2" key="1">
    <citation type="journal article" date="2019" name="Nat. Plants">
        <title>Stout camphor tree genome fills gaps in understanding of flowering plant genome evolution.</title>
        <authorList>
            <person name="Chaw S.M."/>
            <person name="Liu Y.C."/>
            <person name="Wu Y.W."/>
            <person name="Wang H.Y."/>
            <person name="Lin C.I."/>
            <person name="Wu C.S."/>
            <person name="Ke H.M."/>
            <person name="Chang L.Y."/>
            <person name="Hsu C.Y."/>
            <person name="Yang H.T."/>
            <person name="Sudianto E."/>
            <person name="Hsu M.H."/>
            <person name="Wu K.P."/>
            <person name="Wang L.N."/>
            <person name="Leebens-Mack J.H."/>
            <person name="Tsai I.J."/>
        </authorList>
    </citation>
    <scope>NUCLEOTIDE SEQUENCE [LARGE SCALE GENOMIC DNA]</scope>
    <source>
        <strain evidence="2">cv. Chaw 1501</strain>
        <tissue evidence="1">Young leaves</tissue>
    </source>
</reference>
<proteinExistence type="predicted"/>
<sequence length="100" mass="11154">MAGVTRDSAAWSVVSLSSVPERQSDQVFLYIGMYVERLEMLSIAFAGDGDKGMLYVLNGCKNFCRLEICDSPFGDATFLRDVGKYETMRSLWMSSCDVTI</sequence>
<dbReference type="Proteomes" id="UP000283530">
    <property type="component" value="Unassembled WGS sequence"/>
</dbReference>
<organism evidence="1 2">
    <name type="scientific">Cinnamomum micranthum f. kanehirae</name>
    <dbReference type="NCBI Taxonomy" id="337451"/>
    <lineage>
        <taxon>Eukaryota</taxon>
        <taxon>Viridiplantae</taxon>
        <taxon>Streptophyta</taxon>
        <taxon>Embryophyta</taxon>
        <taxon>Tracheophyta</taxon>
        <taxon>Spermatophyta</taxon>
        <taxon>Magnoliopsida</taxon>
        <taxon>Magnoliidae</taxon>
        <taxon>Laurales</taxon>
        <taxon>Lauraceae</taxon>
        <taxon>Cinnamomum</taxon>
    </lineage>
</organism>